<protein>
    <submittedName>
        <fullName evidence="2">Uncharacterized protein</fullName>
    </submittedName>
</protein>
<keyword evidence="1" id="KW-0812">Transmembrane</keyword>
<sequence>MNDNDDYILDIWLFGEGTVRATNAISNPDRDRHGDPRRLSVIISGNVDTNSHPWANTFKKIDVTLYFSDENPIDDCCALLSASEICLEGDVVYRDSLDIEAFLPMASFTMVSQILTFSRSGRPMLYLLTDYDIAAWAAQDEPELLKIQECAFDYDGHTLAAIDEQVPKEAAEQTGVDTALHRRWWRRKQAAKLSSGWSSTVFGALIFVIVILLVLAPFILEVYERML</sequence>
<organism evidence="2">
    <name type="scientific">uncultured Woeseiaceae bacterium</name>
    <dbReference type="NCBI Taxonomy" id="1983305"/>
    <lineage>
        <taxon>Bacteria</taxon>
        <taxon>Pseudomonadati</taxon>
        <taxon>Pseudomonadota</taxon>
        <taxon>Gammaproteobacteria</taxon>
        <taxon>Woeseiales</taxon>
        <taxon>Woeseiaceae</taxon>
        <taxon>environmental samples</taxon>
    </lineage>
</organism>
<gene>
    <name evidence="2" type="ORF">JTBM06_V1_570004</name>
</gene>
<proteinExistence type="predicted"/>
<keyword evidence="1" id="KW-1133">Transmembrane helix</keyword>
<keyword evidence="1" id="KW-0472">Membrane</keyword>
<dbReference type="EMBL" id="LR633967">
    <property type="protein sequence ID" value="VUX56306.1"/>
    <property type="molecule type" value="Genomic_DNA"/>
</dbReference>
<feature type="transmembrane region" description="Helical" evidence="1">
    <location>
        <begin position="196"/>
        <end position="220"/>
    </location>
</feature>
<evidence type="ECO:0000313" key="2">
    <source>
        <dbReference type="EMBL" id="VUX56306.1"/>
    </source>
</evidence>
<name>A0A7D9D3K9_9GAMM</name>
<dbReference type="AlphaFoldDB" id="A0A7D9D3K9"/>
<evidence type="ECO:0000256" key="1">
    <source>
        <dbReference type="SAM" id="Phobius"/>
    </source>
</evidence>
<accession>A0A7D9D3K9</accession>
<reference evidence="2" key="1">
    <citation type="submission" date="2019-07" db="EMBL/GenBank/DDBJ databases">
        <authorList>
            <person name="Weber M."/>
            <person name="Kostadinov I."/>
            <person name="Kostadinov D I."/>
        </authorList>
    </citation>
    <scope>NUCLEOTIDE SEQUENCE</scope>
    <source>
        <strain evidence="2">Gfbio:sag-sample-m06:053724c1-46a9-4a36-b237-ea2bf867836b</strain>
    </source>
</reference>